<dbReference type="EMBL" id="VBQZ03000016">
    <property type="protein sequence ID" value="MXQ83287.1"/>
    <property type="molecule type" value="Genomic_DNA"/>
</dbReference>
<name>A0A6B0R2W6_9CETA</name>
<organism evidence="1 2">
    <name type="scientific">Bos mutus</name>
    <name type="common">wild yak</name>
    <dbReference type="NCBI Taxonomy" id="72004"/>
    <lineage>
        <taxon>Eukaryota</taxon>
        <taxon>Metazoa</taxon>
        <taxon>Chordata</taxon>
        <taxon>Craniata</taxon>
        <taxon>Vertebrata</taxon>
        <taxon>Euteleostomi</taxon>
        <taxon>Mammalia</taxon>
        <taxon>Eutheria</taxon>
        <taxon>Laurasiatheria</taxon>
        <taxon>Artiodactyla</taxon>
        <taxon>Ruminantia</taxon>
        <taxon>Pecora</taxon>
        <taxon>Bovidae</taxon>
        <taxon>Bovinae</taxon>
        <taxon>Bos</taxon>
    </lineage>
</organism>
<protein>
    <submittedName>
        <fullName evidence="1">Uncharacterized protein</fullName>
    </submittedName>
</protein>
<accession>A0A6B0R2W6</accession>
<keyword evidence="2" id="KW-1185">Reference proteome</keyword>
<proteinExistence type="predicted"/>
<gene>
    <name evidence="1" type="ORF">E5288_WYG001402</name>
</gene>
<evidence type="ECO:0000313" key="1">
    <source>
        <dbReference type="EMBL" id="MXQ83287.1"/>
    </source>
</evidence>
<dbReference type="Proteomes" id="UP000322234">
    <property type="component" value="Unassembled WGS sequence"/>
</dbReference>
<evidence type="ECO:0000313" key="2">
    <source>
        <dbReference type="Proteomes" id="UP000322234"/>
    </source>
</evidence>
<dbReference type="AlphaFoldDB" id="A0A6B0R2W6"/>
<reference evidence="1" key="1">
    <citation type="submission" date="2019-10" db="EMBL/GenBank/DDBJ databases">
        <title>The sequence and de novo assembly of the wild yak genome.</title>
        <authorList>
            <person name="Liu Y."/>
        </authorList>
    </citation>
    <scope>NUCLEOTIDE SEQUENCE [LARGE SCALE GENOMIC DNA]</scope>
    <source>
        <strain evidence="1">WY2019</strain>
    </source>
</reference>
<sequence>MMQLRMYRAHPRLLLELQVSGNLKCRNNATPKLVKKQKLIWIIETLKVPFLKSNLKGVISRDIFEQKRKTEQLETTEIHYFTRSSIYKSKCQREAQFISALLEEIAVIRKCEWAEVGLPVELLGRVEFLAQPDIKMFCSPTLVAHEKSQQAEAAFPFALFRTSVLTANIPSELPDKTHDCYLQ</sequence>
<comment type="caution">
    <text evidence="1">The sequence shown here is derived from an EMBL/GenBank/DDBJ whole genome shotgun (WGS) entry which is preliminary data.</text>
</comment>